<dbReference type="OrthoDB" id="417450at2759"/>
<feature type="transmembrane region" description="Helical" evidence="1">
    <location>
        <begin position="32"/>
        <end position="55"/>
    </location>
</feature>
<keyword evidence="1" id="KW-1133">Transmembrane helix</keyword>
<evidence type="ECO:0000259" key="2">
    <source>
        <dbReference type="PROSITE" id="PS51035"/>
    </source>
</evidence>
<evidence type="ECO:0000313" key="3">
    <source>
        <dbReference type="EMBL" id="OBA27670.1"/>
    </source>
</evidence>
<evidence type="ECO:0000313" key="4">
    <source>
        <dbReference type="Proteomes" id="UP000092321"/>
    </source>
</evidence>
<dbReference type="GO" id="GO:0051087">
    <property type="term" value="F:protein-folding chaperone binding"/>
    <property type="evidence" value="ECO:0007669"/>
    <property type="project" value="InterPro"/>
</dbReference>
<dbReference type="EMBL" id="LXPE01000007">
    <property type="protein sequence ID" value="OBA27670.1"/>
    <property type="molecule type" value="Genomic_DNA"/>
</dbReference>
<accession>A0A1B7TG18</accession>
<comment type="caution">
    <text evidence="3">The sequence shown here is derived from an EMBL/GenBank/DDBJ whole genome shotgun (WGS) entry which is preliminary data.</text>
</comment>
<dbReference type="Proteomes" id="UP000092321">
    <property type="component" value="Unassembled WGS sequence"/>
</dbReference>
<dbReference type="InterPro" id="IPR003103">
    <property type="entry name" value="BAG_domain"/>
</dbReference>
<dbReference type="InterPro" id="IPR036533">
    <property type="entry name" value="BAG_dom_sf"/>
</dbReference>
<dbReference type="PROSITE" id="PS51035">
    <property type="entry name" value="BAG"/>
    <property type="match status" value="1"/>
</dbReference>
<dbReference type="SUPFAM" id="SSF63491">
    <property type="entry name" value="BAG domain"/>
    <property type="match status" value="1"/>
</dbReference>
<keyword evidence="1" id="KW-0812">Transmembrane</keyword>
<dbReference type="Pfam" id="PF02179">
    <property type="entry name" value="BAG"/>
    <property type="match status" value="1"/>
</dbReference>
<protein>
    <recommendedName>
        <fullName evidence="2">BAG domain-containing protein</fullName>
    </recommendedName>
</protein>
<proteinExistence type="predicted"/>
<dbReference type="SMART" id="SM00264">
    <property type="entry name" value="BAG"/>
    <property type="match status" value="1"/>
</dbReference>
<sequence length="176" mass="20200">MDGLLQKINTDAVVSFYQRLINNNASDMDKCIATVGAVGVLSLFVFNPFGGSGNIKKSKKNKKRVVKRTIPKYEPIIKKELTDEEKVVEVKRKFNEEYKKDAEQILQSFDKNNEKDVYKKGFLGEMLMKLLLELDSIDVSQIEDLEKKSKLKEGRKNTIHEIQGYLKQIDALKVDK</sequence>
<keyword evidence="4" id="KW-1185">Reference proteome</keyword>
<reference evidence="4" key="1">
    <citation type="journal article" date="2016" name="Proc. Natl. Acad. Sci. U.S.A.">
        <title>Comparative genomics of biotechnologically important yeasts.</title>
        <authorList>
            <person name="Riley R."/>
            <person name="Haridas S."/>
            <person name="Wolfe K.H."/>
            <person name="Lopes M.R."/>
            <person name="Hittinger C.T."/>
            <person name="Goeker M."/>
            <person name="Salamov A.A."/>
            <person name="Wisecaver J.H."/>
            <person name="Long T.M."/>
            <person name="Calvey C.H."/>
            <person name="Aerts A.L."/>
            <person name="Barry K.W."/>
            <person name="Choi C."/>
            <person name="Clum A."/>
            <person name="Coughlan A.Y."/>
            <person name="Deshpande S."/>
            <person name="Douglass A.P."/>
            <person name="Hanson S.J."/>
            <person name="Klenk H.-P."/>
            <person name="LaButti K.M."/>
            <person name="Lapidus A."/>
            <person name="Lindquist E.A."/>
            <person name="Lipzen A.M."/>
            <person name="Meier-Kolthoff J.P."/>
            <person name="Ohm R.A."/>
            <person name="Otillar R.P."/>
            <person name="Pangilinan J.L."/>
            <person name="Peng Y."/>
            <person name="Rokas A."/>
            <person name="Rosa C.A."/>
            <person name="Scheuner C."/>
            <person name="Sibirny A.A."/>
            <person name="Slot J.C."/>
            <person name="Stielow J.B."/>
            <person name="Sun H."/>
            <person name="Kurtzman C.P."/>
            <person name="Blackwell M."/>
            <person name="Grigoriev I.V."/>
            <person name="Jeffries T.W."/>
        </authorList>
    </citation>
    <scope>NUCLEOTIDE SEQUENCE [LARGE SCALE GENOMIC DNA]</scope>
    <source>
        <strain evidence="4">NRRL Y-1626</strain>
    </source>
</reference>
<keyword evidence="1" id="KW-0472">Membrane</keyword>
<organism evidence="3 4">
    <name type="scientific">Hanseniaspora valbyensis NRRL Y-1626</name>
    <dbReference type="NCBI Taxonomy" id="766949"/>
    <lineage>
        <taxon>Eukaryota</taxon>
        <taxon>Fungi</taxon>
        <taxon>Dikarya</taxon>
        <taxon>Ascomycota</taxon>
        <taxon>Saccharomycotina</taxon>
        <taxon>Saccharomycetes</taxon>
        <taxon>Saccharomycodales</taxon>
        <taxon>Saccharomycodaceae</taxon>
        <taxon>Hanseniaspora</taxon>
    </lineage>
</organism>
<gene>
    <name evidence="3" type="ORF">HANVADRAFT_1543</name>
</gene>
<name>A0A1B7TG18_9ASCO</name>
<feature type="domain" description="BAG" evidence="2">
    <location>
        <begin position="103"/>
        <end position="173"/>
    </location>
</feature>
<evidence type="ECO:0000256" key="1">
    <source>
        <dbReference type="SAM" id="Phobius"/>
    </source>
</evidence>
<dbReference type="AlphaFoldDB" id="A0A1B7TG18"/>
<dbReference type="Gene3D" id="1.20.58.120">
    <property type="entry name" value="BAG domain"/>
    <property type="match status" value="1"/>
</dbReference>